<proteinExistence type="predicted"/>
<evidence type="ECO:0000256" key="6">
    <source>
        <dbReference type="PROSITE-ProRule" id="PRU00169"/>
    </source>
</evidence>
<dbReference type="EMBL" id="CP016808">
    <property type="protein sequence ID" value="ANY69256.1"/>
    <property type="molecule type" value="Genomic_DNA"/>
</dbReference>
<evidence type="ECO:0000256" key="3">
    <source>
        <dbReference type="ARBA" id="ARBA00023015"/>
    </source>
</evidence>
<dbReference type="InterPro" id="IPR036388">
    <property type="entry name" value="WH-like_DNA-bd_sf"/>
</dbReference>
<gene>
    <name evidence="10" type="ORF">BBD42_24320</name>
</gene>
<keyword evidence="2" id="KW-0902">Two-component regulatory system</keyword>
<keyword evidence="4 10" id="KW-0238">DNA-binding</keyword>
<protein>
    <submittedName>
        <fullName evidence="10">DNA-binding response regulator</fullName>
    </submittedName>
</protein>
<sequence length="214" mass="24387">MSHIRVLLVEDDPDWVKAMTLFLNKEADLLIVGAASTAEEALSLARTLSFDVALLDIQLADHQQNGIYTAVEMHRIHAAKIIMLTSMSEEEVMTQAFTAGAINYIEKTNFRQLPEAIRSAYHHPAPMEALLKELARLKREEQLKDLTSAEREVFELIEQGYTQTQIEQKLYKAESTLKNQVNKMLKKLGVRSRKEAVEKVRRKGLTAGMEEYKE</sequence>
<evidence type="ECO:0000259" key="8">
    <source>
        <dbReference type="PROSITE" id="PS50043"/>
    </source>
</evidence>
<feature type="domain" description="HTH luxR-type" evidence="8">
    <location>
        <begin position="139"/>
        <end position="204"/>
    </location>
</feature>
<dbReference type="PRINTS" id="PR00038">
    <property type="entry name" value="HTHLUXR"/>
</dbReference>
<dbReference type="RefSeq" id="WP_099520290.1">
    <property type="nucleotide sequence ID" value="NZ_CP016808.1"/>
</dbReference>
<dbReference type="GO" id="GO:0000160">
    <property type="term" value="P:phosphorelay signal transduction system"/>
    <property type="evidence" value="ECO:0007669"/>
    <property type="project" value="UniProtKB-KW"/>
</dbReference>
<dbReference type="InterPro" id="IPR001789">
    <property type="entry name" value="Sig_transdc_resp-reg_receiver"/>
</dbReference>
<dbReference type="PROSITE" id="PS50043">
    <property type="entry name" value="HTH_LUXR_2"/>
    <property type="match status" value="1"/>
</dbReference>
<dbReference type="InterPro" id="IPR000792">
    <property type="entry name" value="Tscrpt_reg_LuxR_C"/>
</dbReference>
<dbReference type="Gene3D" id="3.40.50.2300">
    <property type="match status" value="1"/>
</dbReference>
<keyword evidence="1 6" id="KW-0597">Phosphoprotein</keyword>
<dbReference type="PANTHER" id="PTHR43214:SF43">
    <property type="entry name" value="TWO-COMPONENT RESPONSE REGULATOR"/>
    <property type="match status" value="1"/>
</dbReference>
<dbReference type="GO" id="GO:0003677">
    <property type="term" value="F:DNA binding"/>
    <property type="evidence" value="ECO:0007669"/>
    <property type="project" value="UniProtKB-KW"/>
</dbReference>
<dbReference type="SUPFAM" id="SSF52172">
    <property type="entry name" value="CheY-like"/>
    <property type="match status" value="1"/>
</dbReference>
<dbReference type="Pfam" id="PF00196">
    <property type="entry name" value="GerE"/>
    <property type="match status" value="1"/>
</dbReference>
<name>A0A1B2DNH2_9BACL</name>
<dbReference type="Pfam" id="PF00072">
    <property type="entry name" value="Response_reg"/>
    <property type="match status" value="1"/>
</dbReference>
<evidence type="ECO:0000256" key="2">
    <source>
        <dbReference type="ARBA" id="ARBA00023012"/>
    </source>
</evidence>
<keyword evidence="3" id="KW-0805">Transcription regulation</keyword>
<dbReference type="InterPro" id="IPR011006">
    <property type="entry name" value="CheY-like_superfamily"/>
</dbReference>
<dbReference type="CDD" id="cd06170">
    <property type="entry name" value="LuxR_C_like"/>
    <property type="match status" value="1"/>
</dbReference>
<evidence type="ECO:0000313" key="10">
    <source>
        <dbReference type="EMBL" id="ANY69256.1"/>
    </source>
</evidence>
<evidence type="ECO:0000256" key="5">
    <source>
        <dbReference type="ARBA" id="ARBA00023163"/>
    </source>
</evidence>
<feature type="coiled-coil region" evidence="7">
    <location>
        <begin position="132"/>
        <end position="159"/>
    </location>
</feature>
<evidence type="ECO:0000259" key="9">
    <source>
        <dbReference type="PROSITE" id="PS50110"/>
    </source>
</evidence>
<feature type="domain" description="Response regulatory" evidence="9">
    <location>
        <begin position="5"/>
        <end position="122"/>
    </location>
</feature>
<reference evidence="10" key="1">
    <citation type="submission" date="2016-08" db="EMBL/GenBank/DDBJ databases">
        <title>Complete Genome Seqeunce of Paenibacillus sp. BIHB 4019 from tea rhizoplane.</title>
        <authorList>
            <person name="Thakur R."/>
            <person name="Swarnkar M.K."/>
            <person name="Gulati A."/>
        </authorList>
    </citation>
    <scope>NUCLEOTIDE SEQUENCE [LARGE SCALE GENOMIC DNA]</scope>
    <source>
        <strain evidence="10">BIHB4019</strain>
    </source>
</reference>
<dbReference type="PROSITE" id="PS50110">
    <property type="entry name" value="RESPONSE_REGULATORY"/>
    <property type="match status" value="1"/>
</dbReference>
<keyword evidence="7" id="KW-0175">Coiled coil</keyword>
<dbReference type="PANTHER" id="PTHR43214">
    <property type="entry name" value="TWO-COMPONENT RESPONSE REGULATOR"/>
    <property type="match status" value="1"/>
</dbReference>
<evidence type="ECO:0000256" key="4">
    <source>
        <dbReference type="ARBA" id="ARBA00023125"/>
    </source>
</evidence>
<dbReference type="SMART" id="SM00448">
    <property type="entry name" value="REC"/>
    <property type="match status" value="1"/>
</dbReference>
<dbReference type="InterPro" id="IPR058245">
    <property type="entry name" value="NreC/VraR/RcsB-like_REC"/>
</dbReference>
<organism evidence="10">
    <name type="scientific">Paenibacillus sp. BIHB 4019</name>
    <dbReference type="NCBI Taxonomy" id="1870819"/>
    <lineage>
        <taxon>Bacteria</taxon>
        <taxon>Bacillati</taxon>
        <taxon>Bacillota</taxon>
        <taxon>Bacilli</taxon>
        <taxon>Bacillales</taxon>
        <taxon>Paenibacillaceae</taxon>
        <taxon>Paenibacillus</taxon>
    </lineage>
</organism>
<dbReference type="SMART" id="SM00421">
    <property type="entry name" value="HTH_LUXR"/>
    <property type="match status" value="1"/>
</dbReference>
<dbReference type="AlphaFoldDB" id="A0A1B2DNH2"/>
<dbReference type="CDD" id="cd17535">
    <property type="entry name" value="REC_NarL-like"/>
    <property type="match status" value="1"/>
</dbReference>
<dbReference type="GO" id="GO:0006355">
    <property type="term" value="P:regulation of DNA-templated transcription"/>
    <property type="evidence" value="ECO:0007669"/>
    <property type="project" value="InterPro"/>
</dbReference>
<accession>A0A1B2DNH2</accession>
<dbReference type="InterPro" id="IPR039420">
    <property type="entry name" value="WalR-like"/>
</dbReference>
<evidence type="ECO:0000256" key="7">
    <source>
        <dbReference type="SAM" id="Coils"/>
    </source>
</evidence>
<dbReference type="Gene3D" id="1.10.10.10">
    <property type="entry name" value="Winged helix-like DNA-binding domain superfamily/Winged helix DNA-binding domain"/>
    <property type="match status" value="1"/>
</dbReference>
<feature type="modified residue" description="4-aspartylphosphate" evidence="6">
    <location>
        <position position="56"/>
    </location>
</feature>
<keyword evidence="5" id="KW-0804">Transcription</keyword>
<evidence type="ECO:0000256" key="1">
    <source>
        <dbReference type="ARBA" id="ARBA00022553"/>
    </source>
</evidence>